<dbReference type="RefSeq" id="WP_183362022.1">
    <property type="nucleotide sequence ID" value="NZ_BLXZ01000006.1"/>
</dbReference>
<dbReference type="EMBL" id="BLXZ01000006">
    <property type="protein sequence ID" value="GFO69437.1"/>
    <property type="molecule type" value="Genomic_DNA"/>
</dbReference>
<name>A0A6V8NCB4_9BACT</name>
<dbReference type="Pfam" id="PF04945">
    <property type="entry name" value="YHS"/>
    <property type="match status" value="1"/>
</dbReference>
<dbReference type="InterPro" id="IPR018758">
    <property type="entry name" value="FtrD-like"/>
</dbReference>
<dbReference type="AlphaFoldDB" id="A0A6V8NCB4"/>
<feature type="domain" description="Membrane iron-sulfur containing protein FtrD-like" evidence="3">
    <location>
        <begin position="313"/>
        <end position="419"/>
    </location>
</feature>
<keyword evidence="1" id="KW-0812">Transmembrane</keyword>
<dbReference type="Pfam" id="PF10080">
    <property type="entry name" value="FtrD-like"/>
    <property type="match status" value="1"/>
</dbReference>
<organism evidence="4 5">
    <name type="scientific">Geomonas limicola</name>
    <dbReference type="NCBI Taxonomy" id="2740186"/>
    <lineage>
        <taxon>Bacteria</taxon>
        <taxon>Pseudomonadati</taxon>
        <taxon>Thermodesulfobacteriota</taxon>
        <taxon>Desulfuromonadia</taxon>
        <taxon>Geobacterales</taxon>
        <taxon>Geobacteraceae</taxon>
        <taxon>Geomonas</taxon>
    </lineage>
</organism>
<keyword evidence="1" id="KW-1133">Transmembrane helix</keyword>
<accession>A0A6V8NCB4</accession>
<gene>
    <name evidence="4" type="ORF">GMLC_30160</name>
</gene>
<evidence type="ECO:0000259" key="3">
    <source>
        <dbReference type="Pfam" id="PF10080"/>
    </source>
</evidence>
<evidence type="ECO:0000313" key="4">
    <source>
        <dbReference type="EMBL" id="GFO69437.1"/>
    </source>
</evidence>
<comment type="caution">
    <text evidence="4">The sequence shown here is derived from an EMBL/GenBank/DDBJ whole genome shotgun (WGS) entry which is preliminary data.</text>
</comment>
<feature type="transmembrane region" description="Helical" evidence="1">
    <location>
        <begin position="212"/>
        <end position="232"/>
    </location>
</feature>
<feature type="transmembrane region" description="Helical" evidence="1">
    <location>
        <begin position="267"/>
        <end position="285"/>
    </location>
</feature>
<keyword evidence="5" id="KW-1185">Reference proteome</keyword>
<evidence type="ECO:0000256" key="1">
    <source>
        <dbReference type="SAM" id="Phobius"/>
    </source>
</evidence>
<feature type="transmembrane region" description="Helical" evidence="1">
    <location>
        <begin position="168"/>
        <end position="191"/>
    </location>
</feature>
<evidence type="ECO:0000259" key="2">
    <source>
        <dbReference type="Pfam" id="PF04945"/>
    </source>
</evidence>
<feature type="transmembrane region" description="Helical" evidence="1">
    <location>
        <begin position="38"/>
        <end position="56"/>
    </location>
</feature>
<feature type="transmembrane region" description="Helical" evidence="1">
    <location>
        <begin position="97"/>
        <end position="118"/>
    </location>
</feature>
<proteinExistence type="predicted"/>
<feature type="domain" description="YHS" evidence="2">
    <location>
        <begin position="427"/>
        <end position="473"/>
    </location>
</feature>
<reference evidence="5" key="1">
    <citation type="submission" date="2020-06" db="EMBL/GenBank/DDBJ databases">
        <title>Draft genomic sequecing of Geomonas sp. Red745.</title>
        <authorList>
            <person name="Itoh H."/>
            <person name="Xu Z.X."/>
            <person name="Ushijima N."/>
            <person name="Masuda Y."/>
            <person name="Shiratori Y."/>
            <person name="Senoo K."/>
        </authorList>
    </citation>
    <scope>NUCLEOTIDE SEQUENCE [LARGE SCALE GENOMIC DNA]</scope>
    <source>
        <strain evidence="5">Red745</strain>
    </source>
</reference>
<evidence type="ECO:0000313" key="5">
    <source>
        <dbReference type="Proteomes" id="UP000587586"/>
    </source>
</evidence>
<sequence>MLSYFVHLMRAFLPLALVAGLLLPTLRCSRSGEPGRWLFGAPAAGLAAGALTYLVALKLEAVTASRATLFGLGLVATGAVAALILTRRRQEPAPFAWWPALCYQAALAAAAIFSFLAASGEEALSTTTVLNSELILNLGGILIALLCSAVLVPVAAQVAERSPRRRLSWGLFLIGTLIAVPWGADLLLALMRLERIELTSLRLSVVAKVGKYAHLAPYGELAILVALALLIWKGRQVPEHAELAALEPAPRRKTKSLILRETRWLKSALYLSVVIVGVLAFYDLYASRPPRISTPVRLTPDAAGLIRIPVAQVADGKLHRFSHLTDDGHLVRFFLINTRGAGASGPPRVGVVFDACMLCGDLGYLQNKNEIVCIACNVRIFVPSIGKEGGCNPIPLKHEANGSEIVISARELDKGARYFSEVLSIKVKDPVSGKELINLKAPFREEFKGRIYFFENEKTLEQFRATPERFAGADPARNFRVQGYRQA</sequence>
<feature type="transmembrane region" description="Helical" evidence="1">
    <location>
        <begin position="68"/>
        <end position="85"/>
    </location>
</feature>
<dbReference type="InterPro" id="IPR007029">
    <property type="entry name" value="YHS_dom"/>
</dbReference>
<protein>
    <submittedName>
        <fullName evidence="4">Uncharacterized protein</fullName>
    </submittedName>
</protein>
<keyword evidence="1" id="KW-0472">Membrane</keyword>
<dbReference type="Proteomes" id="UP000587586">
    <property type="component" value="Unassembled WGS sequence"/>
</dbReference>
<feature type="transmembrane region" description="Helical" evidence="1">
    <location>
        <begin position="134"/>
        <end position="156"/>
    </location>
</feature>